<reference evidence="7 8" key="1">
    <citation type="submission" date="2018-12" db="EMBL/GenBank/DDBJ databases">
        <authorList>
            <person name="Feng G."/>
            <person name="Zhu H."/>
        </authorList>
    </citation>
    <scope>NUCLEOTIDE SEQUENCE [LARGE SCALE GENOMIC DNA]</scope>
    <source>
        <strain evidence="7 8">KCTC 12533</strain>
    </source>
</reference>
<dbReference type="OrthoDB" id="176168at2"/>
<feature type="domain" description="Glycoside hydrolase family 31 TIM barrel" evidence="3">
    <location>
        <begin position="340"/>
        <end position="657"/>
    </location>
</feature>
<dbReference type="GO" id="GO:0030246">
    <property type="term" value="F:carbohydrate binding"/>
    <property type="evidence" value="ECO:0007669"/>
    <property type="project" value="InterPro"/>
</dbReference>
<dbReference type="InterPro" id="IPR011013">
    <property type="entry name" value="Gal_mutarotase_sf_dom"/>
</dbReference>
<dbReference type="InterPro" id="IPR025887">
    <property type="entry name" value="Glyco_hydro_31_N_dom"/>
</dbReference>
<dbReference type="Gene3D" id="2.60.40.1760">
    <property type="entry name" value="glycosyl hydrolase (family 31)"/>
    <property type="match status" value="1"/>
</dbReference>
<dbReference type="SUPFAM" id="SSF74650">
    <property type="entry name" value="Galactose mutarotase-like"/>
    <property type="match status" value="1"/>
</dbReference>
<dbReference type="Pfam" id="PF13860">
    <property type="entry name" value="FlgD_ig"/>
    <property type="match status" value="1"/>
</dbReference>
<dbReference type="InterPro" id="IPR025965">
    <property type="entry name" value="FlgD/Vpr_Ig-like"/>
</dbReference>
<dbReference type="EMBL" id="RWIT01000012">
    <property type="protein sequence ID" value="RSK46855.1"/>
    <property type="molecule type" value="Genomic_DNA"/>
</dbReference>
<dbReference type="PANTHER" id="PTHR43863">
    <property type="entry name" value="HYDROLASE, PUTATIVE (AFU_ORTHOLOGUE AFUA_1G03140)-RELATED"/>
    <property type="match status" value="1"/>
</dbReference>
<dbReference type="InterPro" id="IPR013780">
    <property type="entry name" value="Glyco_hydro_b"/>
</dbReference>
<evidence type="ECO:0000259" key="4">
    <source>
        <dbReference type="Pfam" id="PF13802"/>
    </source>
</evidence>
<dbReference type="AlphaFoldDB" id="A0A428KKH3"/>
<evidence type="ECO:0000259" key="3">
    <source>
        <dbReference type="Pfam" id="PF01055"/>
    </source>
</evidence>
<evidence type="ECO:0000256" key="1">
    <source>
        <dbReference type="ARBA" id="ARBA00007806"/>
    </source>
</evidence>
<dbReference type="Pfam" id="PF21365">
    <property type="entry name" value="Glyco_hydro_31_3rd"/>
    <property type="match status" value="1"/>
</dbReference>
<dbReference type="InterPro" id="IPR048395">
    <property type="entry name" value="Glyco_hydro_31_C"/>
</dbReference>
<dbReference type="PANTHER" id="PTHR43863:SF2">
    <property type="entry name" value="MALTASE-GLUCOAMYLASE"/>
    <property type="match status" value="1"/>
</dbReference>
<keyword evidence="2" id="KW-0378">Hydrolase</keyword>
<accession>A0A428KKH3</accession>
<comment type="similarity">
    <text evidence="1 2">Belongs to the glycosyl hydrolase 31 family.</text>
</comment>
<dbReference type="GO" id="GO:0005975">
    <property type="term" value="P:carbohydrate metabolic process"/>
    <property type="evidence" value="ECO:0007669"/>
    <property type="project" value="InterPro"/>
</dbReference>
<feature type="domain" description="Glycosyl hydrolase family 31 C-terminal" evidence="6">
    <location>
        <begin position="745"/>
        <end position="811"/>
    </location>
</feature>
<organism evidence="7 8">
    <name type="scientific">Hymenobacter rigui</name>
    <dbReference type="NCBI Taxonomy" id="334424"/>
    <lineage>
        <taxon>Bacteria</taxon>
        <taxon>Pseudomonadati</taxon>
        <taxon>Bacteroidota</taxon>
        <taxon>Cytophagia</taxon>
        <taxon>Cytophagales</taxon>
        <taxon>Hymenobacteraceae</taxon>
        <taxon>Hymenobacter</taxon>
    </lineage>
</organism>
<protein>
    <submittedName>
        <fullName evidence="7">DUF5110 domain-containing protein</fullName>
    </submittedName>
</protein>
<evidence type="ECO:0000259" key="6">
    <source>
        <dbReference type="Pfam" id="PF21365"/>
    </source>
</evidence>
<dbReference type="InterPro" id="IPR051816">
    <property type="entry name" value="Glycosyl_Hydrolase_31"/>
</dbReference>
<dbReference type="Gene3D" id="2.60.40.4070">
    <property type="match status" value="1"/>
</dbReference>
<dbReference type="InterPro" id="IPR000322">
    <property type="entry name" value="Glyco_hydro_31_TIM"/>
</dbReference>
<evidence type="ECO:0000313" key="7">
    <source>
        <dbReference type="EMBL" id="RSK46855.1"/>
    </source>
</evidence>
<dbReference type="Gene3D" id="3.20.20.80">
    <property type="entry name" value="Glycosidases"/>
    <property type="match status" value="1"/>
</dbReference>
<dbReference type="Proteomes" id="UP000273500">
    <property type="component" value="Unassembled WGS sequence"/>
</dbReference>
<evidence type="ECO:0000259" key="5">
    <source>
        <dbReference type="Pfam" id="PF13860"/>
    </source>
</evidence>
<dbReference type="SUPFAM" id="SSF51011">
    <property type="entry name" value="Glycosyl hydrolase domain"/>
    <property type="match status" value="1"/>
</dbReference>
<keyword evidence="8" id="KW-1185">Reference proteome</keyword>
<dbReference type="SUPFAM" id="SSF51445">
    <property type="entry name" value="(Trans)glycosidases"/>
    <property type="match status" value="1"/>
</dbReference>
<evidence type="ECO:0000256" key="2">
    <source>
        <dbReference type="RuleBase" id="RU361185"/>
    </source>
</evidence>
<dbReference type="Pfam" id="PF13802">
    <property type="entry name" value="Gal_mutarotas_2"/>
    <property type="match status" value="1"/>
</dbReference>
<sequence length="1050" mass="116306">MMGAHCGNSPKTCGRPYLDAPFPPLPIMPFSFRRTRFLLSLALLPALAGPALAQQEHGRPTQDPFQRPTPPEARPVFIGSYKSHQYQNGILTLVSTEGGTLRVRPWAAGVLRIEYFPAGTPVRDIPSISVVQPADAWAPPGLHREGPEAGSPKAIHASWRQRQAAGDITETATTLRWPVSSAGTIVVQKKPLRVSYQQHDETLVQDAGGVFQRLTTETSGPGGTGVSLRLQPNEHLYGTGSRALPLDRRGRRLTLYNEAHYGYQSGEPTLNVSLPTVLSSRGYMLLFDHHAAATLDLGATDPNTLIYSGEDLLNLGYFIITGRSNAEILARYTRLTGRQPLPPRWALGLIQSRFGYRSDTEMLQVAGRMHRAGFPLDALVLDLYWFGGTTRQGDLGWDYANFRQPQRMIRRLDSVGVKTILISEPYVMRTSRHDGLVRAMGLVGMQANGKPYTVESFWAGPATILDMQRPETQDWLWSFYKQRKEEGVAGWWSDLGEPENHPLDMRHYKGSTRQVHNALGLTWAGIFQEKYTQEYRNERVFNLARSGWAGMQRNSVFPWSGDVSRSWSGLQAQVPIMLSMSLGGVGYMHSDAGGFAGNTVDAELYTRWLQMASFSPILRPHGAGTPPEPYWWPEPYRSIVREATHLRYRLLPYLYTLAWENTQTGAPLVRPMNFGLEAADIDLPNSQWGDIPVSVSGSTSHAEAAAVPIKPPLAPANEFAAEKHLQQQTWLTSRQQFDQLARDFPNLNDQYLLGPNLLVAPVLQPGQRRRNVVLPAGNWVDFYTNETLAGGRTVGRPAPLSRLPLLVRAGAFLPLTPYVSTTAAYSTDTLLVRYYADPAVASSHFTLYDDDGKSALVAKNGQYQLLTFSGSTSGSQTDIRVELKGRPFEGVPVWRRIELQLPRVATSPTAVLLDGETMPATEYRYDARSQTLYVPLLLESQHVRLTVKGLRLNTTPAADTALETLTLEAPGAPAFNSRTELRYTLHQAGAAGPLRIFDSRGQLIRTLPTATEAGPHTVVWNSDDGKNRPVPAGVYRAELAGQQQRLVVLR</sequence>
<proteinExistence type="inferred from homology"/>
<keyword evidence="2" id="KW-0326">Glycosidase</keyword>
<dbReference type="CDD" id="cd14752">
    <property type="entry name" value="GH31_N"/>
    <property type="match status" value="1"/>
</dbReference>
<evidence type="ECO:0000313" key="8">
    <source>
        <dbReference type="Proteomes" id="UP000273500"/>
    </source>
</evidence>
<dbReference type="GO" id="GO:0004553">
    <property type="term" value="F:hydrolase activity, hydrolyzing O-glycosyl compounds"/>
    <property type="evidence" value="ECO:0007669"/>
    <property type="project" value="InterPro"/>
</dbReference>
<comment type="caution">
    <text evidence="7">The sequence shown here is derived from an EMBL/GenBank/DDBJ whole genome shotgun (WGS) entry which is preliminary data.</text>
</comment>
<dbReference type="Pfam" id="PF01055">
    <property type="entry name" value="Glyco_hydro_31_2nd"/>
    <property type="match status" value="1"/>
</dbReference>
<dbReference type="InterPro" id="IPR017853">
    <property type="entry name" value="GH"/>
</dbReference>
<feature type="domain" description="FlgD/Vpr Ig-like" evidence="5">
    <location>
        <begin position="978"/>
        <end position="1042"/>
    </location>
</feature>
<gene>
    <name evidence="7" type="ORF">EI291_17575</name>
</gene>
<dbReference type="Gene3D" id="2.60.40.1180">
    <property type="entry name" value="Golgi alpha-mannosidase II"/>
    <property type="match status" value="2"/>
</dbReference>
<feature type="domain" description="Glycoside hydrolase family 31 N-terminal" evidence="4">
    <location>
        <begin position="156"/>
        <end position="296"/>
    </location>
</feature>
<name>A0A428KKH3_9BACT</name>